<keyword evidence="1" id="KW-0472">Membrane</keyword>
<feature type="transmembrane region" description="Helical" evidence="1">
    <location>
        <begin position="70"/>
        <end position="90"/>
    </location>
</feature>
<name>U1KI39_9GAMM</name>
<reference evidence="2" key="1">
    <citation type="journal article" date="2012" name="J. Bacteriol.">
        <title>Genome sequences of type strains of seven species of the marine bacterium Pseudoalteromonas.</title>
        <authorList>
            <person name="Xie B.B."/>
            <person name="Shu Y.L."/>
            <person name="Qin Q.L."/>
            <person name="Rong J.C."/>
            <person name="Zhang X.Y."/>
            <person name="Chen X.L."/>
            <person name="Shi M."/>
            <person name="He H.L."/>
            <person name="Zhou B.C."/>
            <person name="Zhang Y.Z."/>
        </authorList>
    </citation>
    <scope>NUCLEOTIDE SEQUENCE [LARGE SCALE GENOMIC DNA]</scope>
    <source>
        <strain evidence="2">NCIMB 1889</strain>
    </source>
</reference>
<proteinExistence type="predicted"/>
<keyword evidence="1" id="KW-0812">Transmembrane</keyword>
<feature type="transmembrane region" description="Helical" evidence="1">
    <location>
        <begin position="97"/>
        <end position="117"/>
    </location>
</feature>
<dbReference type="STRING" id="1117314.PCIT_21624"/>
<gene>
    <name evidence="2" type="ORF">PCIT_21624</name>
</gene>
<feature type="transmembrane region" description="Helical" evidence="1">
    <location>
        <begin position="137"/>
        <end position="157"/>
    </location>
</feature>
<evidence type="ECO:0000313" key="2">
    <source>
        <dbReference type="EMBL" id="ERG16674.1"/>
    </source>
</evidence>
<dbReference type="eggNOG" id="ENOG502ZENR">
    <property type="taxonomic scope" value="Bacteria"/>
</dbReference>
<reference evidence="2" key="2">
    <citation type="submission" date="2013-04" db="EMBL/GenBank/DDBJ databases">
        <title>Genome sequence of Pseudoalteromonas citrea.</title>
        <authorList>
            <person name="Xie B.-B."/>
            <person name="Rong J.-C."/>
            <person name="Qin Q.-L."/>
            <person name="Shu Y.-L."/>
            <person name="Zhang Y.-Z."/>
        </authorList>
    </citation>
    <scope>NUCLEOTIDE SEQUENCE</scope>
    <source>
        <strain evidence="2">NCIMB 1889</strain>
    </source>
</reference>
<feature type="transmembrane region" description="Helical" evidence="1">
    <location>
        <begin position="40"/>
        <end position="58"/>
    </location>
</feature>
<dbReference type="EMBL" id="AHBZ02000208">
    <property type="protein sequence ID" value="ERG16674.1"/>
    <property type="molecule type" value="Genomic_DNA"/>
</dbReference>
<comment type="caution">
    <text evidence="2">The sequence shown here is derived from an EMBL/GenBank/DDBJ whole genome shotgun (WGS) entry which is preliminary data.</text>
</comment>
<keyword evidence="1" id="KW-1133">Transmembrane helix</keyword>
<sequence length="173" mass="20029">MLVSLFSEEINAFLYLIRDHATVVTFIAVALFFVLKDKLALRYASLCAVFYIVGYFSYDIIKEADGDKYVLRYIIWALNDIVFMAILAYWALKDKVYIWQSIIAQLVILPAPLLQLFRLVDRHLLDLTYSPYLYKTILPLVNIVVVLLCFAPLVVFFKKKLSTSEVMKPPMSQ</sequence>
<dbReference type="AlphaFoldDB" id="U1KI39"/>
<organism evidence="2">
    <name type="scientific">Pseudoalteromonas citrea DSM 8771</name>
    <dbReference type="NCBI Taxonomy" id="1117314"/>
    <lineage>
        <taxon>Bacteria</taxon>
        <taxon>Pseudomonadati</taxon>
        <taxon>Pseudomonadota</taxon>
        <taxon>Gammaproteobacteria</taxon>
        <taxon>Alteromonadales</taxon>
        <taxon>Pseudoalteromonadaceae</taxon>
        <taxon>Pseudoalteromonas</taxon>
    </lineage>
</organism>
<protein>
    <submittedName>
        <fullName evidence="2">Uncharacterized protein</fullName>
    </submittedName>
</protein>
<feature type="transmembrane region" description="Helical" evidence="1">
    <location>
        <begin position="12"/>
        <end position="33"/>
    </location>
</feature>
<evidence type="ECO:0000256" key="1">
    <source>
        <dbReference type="SAM" id="Phobius"/>
    </source>
</evidence>
<accession>U1KI39</accession>